<feature type="region of interest" description="Disordered" evidence="1">
    <location>
        <begin position="149"/>
        <end position="222"/>
    </location>
</feature>
<dbReference type="EMBL" id="KV429071">
    <property type="protein sequence ID" value="KZT67934.1"/>
    <property type="molecule type" value="Genomic_DNA"/>
</dbReference>
<feature type="compositionally biased region" description="Basic residues" evidence="1">
    <location>
        <begin position="211"/>
        <end position="222"/>
    </location>
</feature>
<proteinExistence type="predicted"/>
<name>A0A165P9M8_9APHY</name>
<dbReference type="Pfam" id="PF09725">
    <property type="entry name" value="Fra10Ac1"/>
    <property type="match status" value="1"/>
</dbReference>
<gene>
    <name evidence="2" type="ORF">DAEQUDRAFT_693258</name>
</gene>
<feature type="compositionally biased region" description="Basic and acidic residues" evidence="1">
    <location>
        <begin position="161"/>
        <end position="194"/>
    </location>
</feature>
<evidence type="ECO:0000256" key="1">
    <source>
        <dbReference type="SAM" id="MobiDB-lite"/>
    </source>
</evidence>
<feature type="non-terminal residue" evidence="2">
    <location>
        <position position="222"/>
    </location>
</feature>
<dbReference type="AlphaFoldDB" id="A0A165P9M8"/>
<evidence type="ECO:0000313" key="2">
    <source>
        <dbReference type="EMBL" id="KZT67934.1"/>
    </source>
</evidence>
<evidence type="ECO:0000313" key="3">
    <source>
        <dbReference type="Proteomes" id="UP000076727"/>
    </source>
</evidence>
<reference evidence="2 3" key="1">
    <citation type="journal article" date="2016" name="Mol. Biol. Evol.">
        <title>Comparative Genomics of Early-Diverging Mushroom-Forming Fungi Provides Insights into the Origins of Lignocellulose Decay Capabilities.</title>
        <authorList>
            <person name="Nagy L.G."/>
            <person name="Riley R."/>
            <person name="Tritt A."/>
            <person name="Adam C."/>
            <person name="Daum C."/>
            <person name="Floudas D."/>
            <person name="Sun H."/>
            <person name="Yadav J.S."/>
            <person name="Pangilinan J."/>
            <person name="Larsson K.H."/>
            <person name="Matsuura K."/>
            <person name="Barry K."/>
            <person name="Labutti K."/>
            <person name="Kuo R."/>
            <person name="Ohm R.A."/>
            <person name="Bhattacharya S.S."/>
            <person name="Shirouzu T."/>
            <person name="Yoshinaga Y."/>
            <person name="Martin F.M."/>
            <person name="Grigoriev I.V."/>
            <person name="Hibbett D.S."/>
        </authorList>
    </citation>
    <scope>NUCLEOTIDE SEQUENCE [LARGE SCALE GENOMIC DNA]</scope>
    <source>
        <strain evidence="2 3">L-15889</strain>
    </source>
</reference>
<sequence length="222" mass="25735">MSLYPTSSSSKQMAHSARSEFDILKASHKFLRAEQEEQESKLSWDDKLAKKYYNNLYREYAVCDLKHYKSGNFALRWRTESEVISGAGETTCGNTRCPLHDQRAADELKPSLKTLELPFSYAEDGESKFALVKVVLCDKCLKKLMWKRTKEREAQQGNRKVKAEVEEARIPQGAEHDGRQHSRRPRDNDEEHARSGKPSKRRSPEDESQRHGRRKHSRSRSP</sequence>
<organism evidence="2 3">
    <name type="scientific">Daedalea quercina L-15889</name>
    <dbReference type="NCBI Taxonomy" id="1314783"/>
    <lineage>
        <taxon>Eukaryota</taxon>
        <taxon>Fungi</taxon>
        <taxon>Dikarya</taxon>
        <taxon>Basidiomycota</taxon>
        <taxon>Agaricomycotina</taxon>
        <taxon>Agaricomycetes</taxon>
        <taxon>Polyporales</taxon>
        <taxon>Fomitopsis</taxon>
    </lineage>
</organism>
<keyword evidence="3" id="KW-1185">Reference proteome</keyword>
<dbReference type="STRING" id="1314783.A0A165P9M8"/>
<dbReference type="OrthoDB" id="197967at2759"/>
<dbReference type="InterPro" id="IPR019129">
    <property type="entry name" value="Folate-sensitive_fs_Fra10Ac1"/>
</dbReference>
<protein>
    <recommendedName>
        <fullName evidence="4">Protein FRA10AC1</fullName>
    </recommendedName>
</protein>
<evidence type="ECO:0008006" key="4">
    <source>
        <dbReference type="Google" id="ProtNLM"/>
    </source>
</evidence>
<accession>A0A165P9M8</accession>
<dbReference type="Proteomes" id="UP000076727">
    <property type="component" value="Unassembled WGS sequence"/>
</dbReference>